<dbReference type="InterPro" id="IPR020918">
    <property type="entry name" value="Peptide_chain-rel_aRF1"/>
</dbReference>
<dbReference type="InterPro" id="IPR005142">
    <property type="entry name" value="eRF1_3"/>
</dbReference>
<comment type="similarity">
    <text evidence="3 9">Belongs to the eukaryotic release factor 1 family.</text>
</comment>
<dbReference type="SUPFAM" id="SSF55481">
    <property type="entry name" value="N-terminal domain of eukaryotic peptide chain release factor subunit 1, ERF1"/>
    <property type="match status" value="1"/>
</dbReference>
<comment type="subcellular location">
    <subcellularLocation>
        <location evidence="2 9">Cytoplasm</location>
    </subcellularLocation>
</comment>
<dbReference type="SUPFAM" id="SSF55315">
    <property type="entry name" value="L30e-like"/>
    <property type="match status" value="1"/>
</dbReference>
<evidence type="ECO:0000256" key="1">
    <source>
        <dbReference type="ARBA" id="ARBA00002832"/>
    </source>
</evidence>
<comment type="subunit">
    <text evidence="4 9">Heterodimer of two subunits, one of which binds GTP.</text>
</comment>
<comment type="function">
    <text evidence="1 9">Directs the termination of nascent peptide synthesis (translation) in response to the termination codons UAA, UAG and UGA.</text>
</comment>
<dbReference type="FunFam" id="3.30.420.60:FF:000003">
    <property type="entry name" value="Peptide chain release factor subunit 1"/>
    <property type="match status" value="1"/>
</dbReference>
<comment type="caution">
    <text evidence="11">The sequence shown here is derived from an EMBL/GenBank/DDBJ whole genome shotgun (WGS) entry which is preliminary data.</text>
</comment>
<dbReference type="Gene3D" id="3.30.420.60">
    <property type="entry name" value="eRF1 domain 2"/>
    <property type="match status" value="1"/>
</dbReference>
<dbReference type="PANTHER" id="PTHR10113">
    <property type="entry name" value="PEPTIDE CHAIN RELEASE FACTOR SUBUNIT 1"/>
    <property type="match status" value="1"/>
</dbReference>
<feature type="domain" description="eRF1/Pelota-like N-terminal" evidence="10">
    <location>
        <begin position="1"/>
        <end position="136"/>
    </location>
</feature>
<dbReference type="Proteomes" id="UP000316217">
    <property type="component" value="Unassembled WGS sequence"/>
</dbReference>
<protein>
    <recommendedName>
        <fullName evidence="5 9">Peptide chain release factor subunit 1</fullName>
    </recommendedName>
    <alternativeName>
        <fullName evidence="8 9">Translation termination factor aRF1</fullName>
    </alternativeName>
</protein>
<evidence type="ECO:0000256" key="8">
    <source>
        <dbReference type="ARBA" id="ARBA00031168"/>
    </source>
</evidence>
<evidence type="ECO:0000256" key="6">
    <source>
        <dbReference type="ARBA" id="ARBA00022490"/>
    </source>
</evidence>
<dbReference type="GO" id="GO:0005737">
    <property type="term" value="C:cytoplasm"/>
    <property type="evidence" value="ECO:0007669"/>
    <property type="project" value="UniProtKB-SubCell"/>
</dbReference>
<sequence>MLEQLTMYNFKRLLENLKSKRGRGTELISLYIPPGRNIYDVIKYLRQEYDQAGNIKDKLTRKNVQSAIESIIQRLKLYRKVPDNGLVVFCGAIPRGSERGTEKIEIYVVEPPEPVQSFRYICDHEFYLEPLLDMTKEKKAYGLIVMDRGGATIAVLRGSSYEIVSELSSDIPPKHSAGGQSQRRFERIREERVQHFYNKVGEEANKIFVPMLNELEGLIIGGPGDAREEFASGDYLDYRLKQKILGNIPTSYTESQGIRELISKSEELMKEASIFREKQEVEKFLALLSKKPNIVTYGIESVIEQLKNGSVEEVLLLEDINIFLARRRCLNCKYEEVKYVDKESLERMYSESWVCPNCKATSFDIEERDIVDYIEELAKETRASIYVISAGTEWGQQLRAFGGIAAILRYEVV</sequence>
<dbReference type="Gene3D" id="3.30.960.10">
    <property type="entry name" value="eRF1 domain 1"/>
    <property type="match status" value="1"/>
</dbReference>
<keyword evidence="6 9" id="KW-0963">Cytoplasm</keyword>
<dbReference type="InterPro" id="IPR005140">
    <property type="entry name" value="eRF1_Pelota-like_N"/>
</dbReference>
<evidence type="ECO:0000256" key="9">
    <source>
        <dbReference type="HAMAP-Rule" id="MF_00424"/>
    </source>
</evidence>
<dbReference type="InterPro" id="IPR004403">
    <property type="entry name" value="Peptide_chain-rel_eRF1/aRF1"/>
</dbReference>
<dbReference type="SMART" id="SM01194">
    <property type="entry name" value="eRF1_1"/>
    <property type="match status" value="1"/>
</dbReference>
<dbReference type="InterPro" id="IPR005141">
    <property type="entry name" value="eRF1_2"/>
</dbReference>
<evidence type="ECO:0000256" key="3">
    <source>
        <dbReference type="ARBA" id="ARBA00005326"/>
    </source>
</evidence>
<keyword evidence="7 9" id="KW-0648">Protein biosynthesis</keyword>
<dbReference type="InterPro" id="IPR042226">
    <property type="entry name" value="eFR1_2_sf"/>
</dbReference>
<evidence type="ECO:0000313" key="11">
    <source>
        <dbReference type="EMBL" id="RZN58190.1"/>
    </source>
</evidence>
<dbReference type="GO" id="GO:0016149">
    <property type="term" value="F:translation release factor activity, codon specific"/>
    <property type="evidence" value="ECO:0007669"/>
    <property type="project" value="UniProtKB-UniRule"/>
</dbReference>
<dbReference type="Pfam" id="PF03463">
    <property type="entry name" value="eRF1_1"/>
    <property type="match status" value="1"/>
</dbReference>
<gene>
    <name evidence="9 11" type="primary">prf1</name>
    <name evidence="11" type="ORF">EF810_07855</name>
</gene>
<dbReference type="InterPro" id="IPR029064">
    <property type="entry name" value="Ribosomal_eL30-like_sf"/>
</dbReference>
<evidence type="ECO:0000313" key="12">
    <source>
        <dbReference type="Proteomes" id="UP000316217"/>
    </source>
</evidence>
<dbReference type="AlphaFoldDB" id="A0A520KHA1"/>
<proteinExistence type="inferred from homology"/>
<dbReference type="RefSeq" id="WP_125671844.1">
    <property type="nucleotide sequence ID" value="NZ_RCOS01000113.1"/>
</dbReference>
<dbReference type="InterPro" id="IPR024049">
    <property type="entry name" value="eRF1_1_sf"/>
</dbReference>
<dbReference type="SUPFAM" id="SSF53137">
    <property type="entry name" value="Translational machinery components"/>
    <property type="match status" value="1"/>
</dbReference>
<evidence type="ECO:0000256" key="4">
    <source>
        <dbReference type="ARBA" id="ARBA00011520"/>
    </source>
</evidence>
<dbReference type="NCBIfam" id="TIGR03676">
    <property type="entry name" value="aRF1_eRF1"/>
    <property type="match status" value="1"/>
</dbReference>
<evidence type="ECO:0000256" key="2">
    <source>
        <dbReference type="ARBA" id="ARBA00004496"/>
    </source>
</evidence>
<accession>A0A520KHA1</accession>
<evidence type="ECO:0000259" key="10">
    <source>
        <dbReference type="SMART" id="SM01194"/>
    </source>
</evidence>
<evidence type="ECO:0000256" key="5">
    <source>
        <dbReference type="ARBA" id="ARBA00019723"/>
    </source>
</evidence>
<evidence type="ECO:0000256" key="7">
    <source>
        <dbReference type="ARBA" id="ARBA00022917"/>
    </source>
</evidence>
<dbReference type="FunFam" id="3.30.960.10:FF:000003">
    <property type="entry name" value="Peptide chain release factor subunit 1"/>
    <property type="match status" value="1"/>
</dbReference>
<dbReference type="Pfam" id="PF03464">
    <property type="entry name" value="eRF1_2"/>
    <property type="match status" value="1"/>
</dbReference>
<name>A0A520KHA1_9CREN</name>
<dbReference type="OrthoDB" id="1011at2157"/>
<organism evidence="11 12">
    <name type="scientific">Candidatus Methanodesulfokora washburnensis</name>
    <dbReference type="NCBI Taxonomy" id="2478471"/>
    <lineage>
        <taxon>Archaea</taxon>
        <taxon>Thermoproteota</taxon>
        <taxon>Candidatus Korarchaeia</taxon>
        <taxon>Candidatus Korarchaeia incertae sedis</taxon>
        <taxon>Candidatus Methanodesulfokora</taxon>
    </lineage>
</organism>
<dbReference type="HAMAP" id="MF_00424">
    <property type="entry name" value="Rel_fact_arch_1"/>
    <property type="match status" value="1"/>
</dbReference>
<dbReference type="EMBL" id="RXII01000121">
    <property type="protein sequence ID" value="RZN58190.1"/>
    <property type="molecule type" value="Genomic_DNA"/>
</dbReference>
<reference evidence="11 12" key="1">
    <citation type="journal article" date="2019" name="Nat. Microbiol.">
        <title>Wide diversity of methane and short-chain alkane metabolisms in uncultured archaea.</title>
        <authorList>
            <person name="Borrel G."/>
            <person name="Adam P.S."/>
            <person name="McKay L.J."/>
            <person name="Chen L.X."/>
            <person name="Sierra-Garcia I.N."/>
            <person name="Sieber C.M."/>
            <person name="Letourneur Q."/>
            <person name="Ghozlane A."/>
            <person name="Andersen G.L."/>
            <person name="Li W.J."/>
            <person name="Hallam S.J."/>
            <person name="Muyzer G."/>
            <person name="de Oliveira V.M."/>
            <person name="Inskeep W.P."/>
            <person name="Banfield J.F."/>
            <person name="Gribaldo S."/>
        </authorList>
    </citation>
    <scope>NUCLEOTIDE SEQUENCE [LARGE SCALE GENOMIC DNA]</scope>
    <source>
        <strain evidence="11">NM4</strain>
    </source>
</reference>
<dbReference type="Pfam" id="PF03465">
    <property type="entry name" value="eRF1_3"/>
    <property type="match status" value="1"/>
</dbReference>
<dbReference type="Gene3D" id="3.30.1330.30">
    <property type="match status" value="1"/>
</dbReference>